<dbReference type="AlphaFoldDB" id="A0A0H2WD39"/>
<gene>
    <name evidence="1" type="ordered locus">BMAA1014</name>
</gene>
<dbReference type="KEGG" id="bma:BMAA1014"/>
<evidence type="ECO:0000313" key="2">
    <source>
        <dbReference type="Proteomes" id="UP000006693"/>
    </source>
</evidence>
<protein>
    <submittedName>
        <fullName evidence="1">Uncharacterized protein</fullName>
    </submittedName>
</protein>
<keyword evidence="2" id="KW-1185">Reference proteome</keyword>
<reference evidence="1 2" key="1">
    <citation type="journal article" date="2004" name="Proc. Natl. Acad. Sci. U.S.A.">
        <title>Structural flexibility in the Burkholderia mallei genome.</title>
        <authorList>
            <person name="Nierman W.C."/>
            <person name="DeShazer D."/>
            <person name="Kim H.S."/>
            <person name="Tettelin H."/>
            <person name="Nelson K.E."/>
            <person name="Feldblyum T."/>
            <person name="Ulrich R.L."/>
            <person name="Ronning C.M."/>
            <person name="Brinkac L.M."/>
            <person name="Daugherty S.C."/>
            <person name="Davidsen T.D."/>
            <person name="Deboy R.T."/>
            <person name="Dimitrov G."/>
            <person name="Dodson R.J."/>
            <person name="Durkin A.S."/>
            <person name="Gwinn M.L."/>
            <person name="Haft D.H."/>
            <person name="Khouri H."/>
            <person name="Kolonay J.F."/>
            <person name="Madupu R."/>
            <person name="Mohammoud Y."/>
            <person name="Nelson W.C."/>
            <person name="Radune D."/>
            <person name="Romero C.M."/>
            <person name="Sarria S."/>
            <person name="Selengut J."/>
            <person name="Shamblin C."/>
            <person name="Sullivan S.A."/>
            <person name="White O."/>
            <person name="Yu Y."/>
            <person name="Zafar N."/>
            <person name="Zhou L."/>
            <person name="Fraser C.M."/>
        </authorList>
    </citation>
    <scope>NUCLEOTIDE SEQUENCE [LARGE SCALE GENOMIC DNA]</scope>
    <source>
        <strain evidence="1 2">ATCC 23344</strain>
    </source>
</reference>
<dbReference type="Proteomes" id="UP000006693">
    <property type="component" value="Chromosome 2"/>
</dbReference>
<dbReference type="HOGENOM" id="CLU_198826_0_0_4"/>
<dbReference type="EMBL" id="CP000011">
    <property type="protein sequence ID" value="AAU46431.1"/>
    <property type="molecule type" value="Genomic_DNA"/>
</dbReference>
<evidence type="ECO:0000313" key="1">
    <source>
        <dbReference type="EMBL" id="AAU46431.1"/>
    </source>
</evidence>
<sequence>MLSILPLPAATVAEEQPIQYRFGGRCSMSSFTRSRARLSGEFDDFRRRTSERDRMGATAGNAAAMSRANESLLQRRLRNGLA</sequence>
<name>A0A0H2WD39_BURMA</name>
<proteinExistence type="predicted"/>
<accession>A0A0H2WD39</accession>
<organism evidence="1 2">
    <name type="scientific">Burkholderia mallei (strain ATCC 23344)</name>
    <dbReference type="NCBI Taxonomy" id="243160"/>
    <lineage>
        <taxon>Bacteria</taxon>
        <taxon>Pseudomonadati</taxon>
        <taxon>Pseudomonadota</taxon>
        <taxon>Betaproteobacteria</taxon>
        <taxon>Burkholderiales</taxon>
        <taxon>Burkholderiaceae</taxon>
        <taxon>Burkholderia</taxon>
        <taxon>pseudomallei group</taxon>
    </lineage>
</organism>